<feature type="transmembrane region" description="Helical" evidence="8">
    <location>
        <begin position="66"/>
        <end position="90"/>
    </location>
</feature>
<evidence type="ECO:0000313" key="11">
    <source>
        <dbReference type="Proteomes" id="UP000198635"/>
    </source>
</evidence>
<name>A0A1I3V7V3_9BACT</name>
<evidence type="ECO:0000256" key="2">
    <source>
        <dbReference type="ARBA" id="ARBA00022475"/>
    </source>
</evidence>
<dbReference type="InterPro" id="IPR052175">
    <property type="entry name" value="ComplexI-like_HydComp"/>
</dbReference>
<sequence>MTAALLGIFGLSLLLAMILGRTHARIWLGLSAVASLSGLYAALRTLVTAETWIWRGGFALGGETPFLRLDGISALFLILVSLVGGLGAVYAHEYWSGHHHPRSAPGGRCWWSALILSMGLVLTCANGLHFLFAWEAFALSAYFLITLDHDRKEARKAGWLYLAASHAGTMALFAFFSALAARTGTWELGPVHAQTGLAPLFWLALFGFGVKAGMFPLHIWLPSAHAGAPSHVSAIMSAVAIKMGVYGIVRFSGWLPMPAGSGWVLLGIGCLSALLGIAFALAQNDIKRLLAYCSVENVGIILIGLGLSVLAVQHGQPIWGKAALAGTFLHVINHGLFKSLLFFGAGSVLHATGTRDMSRLGGLWKVMPWTATLFAVGAMAVSGLPPLNGFVGEWAIYQGLMRAVAQKGPAAGVLPAVIVLAGAGALALAAFAKAVGIVFLGAPRNKPAAQAVECGWFMRAPMVLLAMIMIAIGLLPGLFFRPVMGTVAVWAPQWAMTDPLLATRTLGGTHTLLICALLAGGFLIMRKAQSAGTRTGPTWDCGYAAPTAHMQYTGGSFAGIARGWFAWLLRPEIMIRRVRGHFPGKALVLERVPETVLEKAVMPGAAAVSFVADGARKMQHGRLHLYILYVFLGVTALGFMVLLGGM</sequence>
<feature type="transmembrane region" description="Helical" evidence="8">
    <location>
        <begin position="261"/>
        <end position="282"/>
    </location>
</feature>
<evidence type="ECO:0000256" key="1">
    <source>
        <dbReference type="ARBA" id="ARBA00004651"/>
    </source>
</evidence>
<dbReference type="GO" id="GO:0016491">
    <property type="term" value="F:oxidoreductase activity"/>
    <property type="evidence" value="ECO:0007669"/>
    <property type="project" value="UniProtKB-KW"/>
</dbReference>
<comment type="subcellular location">
    <subcellularLocation>
        <location evidence="1">Cell membrane</location>
        <topology evidence="1">Multi-pass membrane protein</topology>
    </subcellularLocation>
    <subcellularLocation>
        <location evidence="7">Membrane</location>
        <topology evidence="7">Multi-pass membrane protein</topology>
    </subcellularLocation>
</comment>
<evidence type="ECO:0000256" key="3">
    <source>
        <dbReference type="ARBA" id="ARBA00022692"/>
    </source>
</evidence>
<keyword evidence="5" id="KW-0560">Oxidoreductase</keyword>
<proteinExistence type="predicted"/>
<dbReference type="Proteomes" id="UP000198635">
    <property type="component" value="Unassembled WGS sequence"/>
</dbReference>
<evidence type="ECO:0000256" key="5">
    <source>
        <dbReference type="ARBA" id="ARBA00023002"/>
    </source>
</evidence>
<feature type="transmembrane region" description="Helical" evidence="8">
    <location>
        <begin position="289"/>
        <end position="311"/>
    </location>
</feature>
<evidence type="ECO:0000256" key="6">
    <source>
        <dbReference type="ARBA" id="ARBA00023136"/>
    </source>
</evidence>
<feature type="transmembrane region" description="Helical" evidence="8">
    <location>
        <begin position="363"/>
        <end position="384"/>
    </location>
</feature>
<keyword evidence="11" id="KW-1185">Reference proteome</keyword>
<feature type="transmembrane region" description="Helical" evidence="8">
    <location>
        <begin position="158"/>
        <end position="180"/>
    </location>
</feature>
<evidence type="ECO:0000259" key="9">
    <source>
        <dbReference type="Pfam" id="PF00361"/>
    </source>
</evidence>
<keyword evidence="6 8" id="KW-0472">Membrane</keyword>
<dbReference type="STRING" id="52560.SAMN04488082_10965"/>
<reference evidence="11" key="1">
    <citation type="submission" date="2016-10" db="EMBL/GenBank/DDBJ databases">
        <authorList>
            <person name="Varghese N."/>
            <person name="Submissions S."/>
        </authorList>
    </citation>
    <scope>NUCLEOTIDE SEQUENCE [LARGE SCALE GENOMIC DNA]</scope>
    <source>
        <strain evidence="11">DSM 5918</strain>
    </source>
</reference>
<protein>
    <submittedName>
        <fullName evidence="10">Hydrogenase-4 component B</fullName>
    </submittedName>
</protein>
<dbReference type="OrthoDB" id="9805769at2"/>
<feature type="transmembrane region" description="Helical" evidence="8">
    <location>
        <begin position="110"/>
        <end position="137"/>
    </location>
</feature>
<gene>
    <name evidence="10" type="ORF">SAMN04488082_10965</name>
</gene>
<accession>A0A1I3V7V3</accession>
<evidence type="ECO:0000313" key="10">
    <source>
        <dbReference type="EMBL" id="SFJ90446.1"/>
    </source>
</evidence>
<dbReference type="PRINTS" id="PR01434">
    <property type="entry name" value="NADHDHGNASE5"/>
</dbReference>
<dbReference type="PANTHER" id="PTHR42682:SF3">
    <property type="entry name" value="FORMATE HYDROGENLYASE SUBUNIT 3-RELATED"/>
    <property type="match status" value="1"/>
</dbReference>
<feature type="transmembrane region" description="Helical" evidence="8">
    <location>
        <begin position="626"/>
        <end position="645"/>
    </location>
</feature>
<feature type="transmembrane region" description="Helical" evidence="8">
    <location>
        <begin position="416"/>
        <end position="441"/>
    </location>
</feature>
<evidence type="ECO:0000256" key="8">
    <source>
        <dbReference type="SAM" id="Phobius"/>
    </source>
</evidence>
<feature type="transmembrane region" description="Helical" evidence="8">
    <location>
        <begin position="331"/>
        <end position="351"/>
    </location>
</feature>
<feature type="transmembrane region" description="Helical" evidence="8">
    <location>
        <begin position="232"/>
        <end position="249"/>
    </location>
</feature>
<dbReference type="GO" id="GO:0005886">
    <property type="term" value="C:plasma membrane"/>
    <property type="evidence" value="ECO:0007669"/>
    <property type="project" value="UniProtKB-SubCell"/>
</dbReference>
<dbReference type="InterPro" id="IPR001750">
    <property type="entry name" value="ND/Mrp_TM"/>
</dbReference>
<dbReference type="Pfam" id="PF00361">
    <property type="entry name" value="Proton_antipo_M"/>
    <property type="match status" value="1"/>
</dbReference>
<dbReference type="RefSeq" id="WP_092374965.1">
    <property type="nucleotide sequence ID" value="NZ_FORX01000009.1"/>
</dbReference>
<keyword evidence="2" id="KW-1003">Cell membrane</keyword>
<feature type="transmembrane region" description="Helical" evidence="8">
    <location>
        <begin position="34"/>
        <end position="54"/>
    </location>
</feature>
<feature type="transmembrane region" description="Helical" evidence="8">
    <location>
        <begin position="462"/>
        <end position="480"/>
    </location>
</feature>
<dbReference type="AlphaFoldDB" id="A0A1I3V7V3"/>
<evidence type="ECO:0000256" key="4">
    <source>
        <dbReference type="ARBA" id="ARBA00022989"/>
    </source>
</evidence>
<feature type="transmembrane region" description="Helical" evidence="8">
    <location>
        <begin position="200"/>
        <end position="220"/>
    </location>
</feature>
<feature type="transmembrane region" description="Helical" evidence="8">
    <location>
        <begin position="500"/>
        <end position="524"/>
    </location>
</feature>
<feature type="domain" description="NADH:quinone oxidoreductase/Mrp antiporter transmembrane" evidence="9">
    <location>
        <begin position="128"/>
        <end position="414"/>
    </location>
</feature>
<dbReference type="EMBL" id="FORX01000009">
    <property type="protein sequence ID" value="SFJ90446.1"/>
    <property type="molecule type" value="Genomic_DNA"/>
</dbReference>
<keyword evidence="4 8" id="KW-1133">Transmembrane helix</keyword>
<organism evidence="10 11">
    <name type="scientific">Desulfomicrobium apsheronum</name>
    <dbReference type="NCBI Taxonomy" id="52560"/>
    <lineage>
        <taxon>Bacteria</taxon>
        <taxon>Pseudomonadati</taxon>
        <taxon>Thermodesulfobacteriota</taxon>
        <taxon>Desulfovibrionia</taxon>
        <taxon>Desulfovibrionales</taxon>
        <taxon>Desulfomicrobiaceae</taxon>
        <taxon>Desulfomicrobium</taxon>
    </lineage>
</organism>
<evidence type="ECO:0000256" key="7">
    <source>
        <dbReference type="RuleBase" id="RU000320"/>
    </source>
</evidence>
<keyword evidence="3 7" id="KW-0812">Transmembrane</keyword>
<dbReference type="PANTHER" id="PTHR42682">
    <property type="entry name" value="HYDROGENASE-4 COMPONENT F"/>
    <property type="match status" value="1"/>
</dbReference>